<feature type="compositionally biased region" description="Basic and acidic residues" evidence="1">
    <location>
        <begin position="81"/>
        <end position="90"/>
    </location>
</feature>
<accession>A0A5B7CS95</accession>
<dbReference type="EMBL" id="VSRR010000198">
    <property type="protein sequence ID" value="MPC12105.1"/>
    <property type="molecule type" value="Genomic_DNA"/>
</dbReference>
<evidence type="ECO:0000256" key="1">
    <source>
        <dbReference type="SAM" id="MobiDB-lite"/>
    </source>
</evidence>
<feature type="compositionally biased region" description="Acidic residues" evidence="1">
    <location>
        <begin position="109"/>
        <end position="121"/>
    </location>
</feature>
<dbReference type="Proteomes" id="UP000324222">
    <property type="component" value="Unassembled WGS sequence"/>
</dbReference>
<name>A0A5B7CS95_PORTR</name>
<feature type="region of interest" description="Disordered" evidence="1">
    <location>
        <begin position="1"/>
        <end position="143"/>
    </location>
</feature>
<organism evidence="2 3">
    <name type="scientific">Portunus trituberculatus</name>
    <name type="common">Swimming crab</name>
    <name type="synonym">Neptunus trituberculatus</name>
    <dbReference type="NCBI Taxonomy" id="210409"/>
    <lineage>
        <taxon>Eukaryota</taxon>
        <taxon>Metazoa</taxon>
        <taxon>Ecdysozoa</taxon>
        <taxon>Arthropoda</taxon>
        <taxon>Crustacea</taxon>
        <taxon>Multicrustacea</taxon>
        <taxon>Malacostraca</taxon>
        <taxon>Eumalacostraca</taxon>
        <taxon>Eucarida</taxon>
        <taxon>Decapoda</taxon>
        <taxon>Pleocyemata</taxon>
        <taxon>Brachyura</taxon>
        <taxon>Eubrachyura</taxon>
        <taxon>Portunoidea</taxon>
        <taxon>Portunidae</taxon>
        <taxon>Portuninae</taxon>
        <taxon>Portunus</taxon>
    </lineage>
</organism>
<reference evidence="2 3" key="1">
    <citation type="submission" date="2019-05" db="EMBL/GenBank/DDBJ databases">
        <title>Another draft genome of Portunus trituberculatus and its Hox gene families provides insights of decapod evolution.</title>
        <authorList>
            <person name="Jeong J.-H."/>
            <person name="Song I."/>
            <person name="Kim S."/>
            <person name="Choi T."/>
            <person name="Kim D."/>
            <person name="Ryu S."/>
            <person name="Kim W."/>
        </authorList>
    </citation>
    <scope>NUCLEOTIDE SEQUENCE [LARGE SCALE GENOMIC DNA]</scope>
    <source>
        <tissue evidence="2">Muscle</tissue>
    </source>
</reference>
<protein>
    <submittedName>
        <fullName evidence="2">Uncharacterized protein</fullName>
    </submittedName>
</protein>
<comment type="caution">
    <text evidence="2">The sequence shown here is derived from an EMBL/GenBank/DDBJ whole genome shotgun (WGS) entry which is preliminary data.</text>
</comment>
<feature type="compositionally biased region" description="Polar residues" evidence="1">
    <location>
        <begin position="7"/>
        <end position="42"/>
    </location>
</feature>
<evidence type="ECO:0000313" key="3">
    <source>
        <dbReference type="Proteomes" id="UP000324222"/>
    </source>
</evidence>
<gene>
    <name evidence="2" type="ORF">E2C01_004783</name>
</gene>
<sequence>MEKGHSRGNTSDQQLNSTQPLKRQQQDNTSMTSATKDQQTTRVYAKVERSIRPILRGLPSASSQSPPQRVIASKSLVVAEQSREERRERTQPNNQNHSLGTEETRFKNDDDDGDNDGDDNSTDSSNTNSGDEDKIKEEEEEED</sequence>
<evidence type="ECO:0000313" key="2">
    <source>
        <dbReference type="EMBL" id="MPC12105.1"/>
    </source>
</evidence>
<keyword evidence="3" id="KW-1185">Reference proteome</keyword>
<proteinExistence type="predicted"/>
<dbReference type="AlphaFoldDB" id="A0A5B7CS95"/>